<keyword evidence="6 13" id="KW-1133">Transmembrane helix</keyword>
<feature type="transmembrane region" description="Helical" evidence="13">
    <location>
        <begin position="3272"/>
        <end position="3293"/>
    </location>
</feature>
<feature type="domain" description="CUB" evidence="14">
    <location>
        <begin position="1816"/>
        <end position="1924"/>
    </location>
</feature>
<feature type="disulfide bond" evidence="11">
    <location>
        <begin position="1187"/>
        <end position="1214"/>
    </location>
</feature>
<feature type="domain" description="Sushi" evidence="15">
    <location>
        <begin position="2520"/>
        <end position="2577"/>
    </location>
</feature>
<evidence type="ECO:0000313" key="16">
    <source>
        <dbReference type="Ensembl" id="ENSSSUP00005000022.1"/>
    </source>
</evidence>
<feature type="disulfide bond" evidence="12">
    <location>
        <begin position="2789"/>
        <end position="2816"/>
    </location>
</feature>
<feature type="disulfide bond" evidence="12">
    <location>
        <begin position="2490"/>
        <end position="2517"/>
    </location>
</feature>
<keyword evidence="3 13" id="KW-0812">Transmembrane</keyword>
<reference evidence="16 17" key="1">
    <citation type="submission" date="2019-05" db="EMBL/GenBank/DDBJ databases">
        <title>A Chromosome-scale Meerkat (S. suricatta) Genome Assembly.</title>
        <authorList>
            <person name="Dudchenko O."/>
            <person name="Lieberman Aiden E."/>
            <person name="Tung J."/>
            <person name="Barreiro L.B."/>
            <person name="Clutton-Brock T.H."/>
        </authorList>
    </citation>
    <scope>NUCLEOTIDE SEQUENCE [LARGE SCALE GENOMIC DNA]</scope>
</reference>
<feature type="domain" description="CUB" evidence="14">
    <location>
        <begin position="1535"/>
        <end position="1643"/>
    </location>
</feature>
<gene>
    <name evidence="16" type="primary">CSMD1</name>
</gene>
<feature type="domain" description="Sushi" evidence="15">
    <location>
        <begin position="1927"/>
        <end position="1986"/>
    </location>
</feature>
<feature type="domain" description="CUB" evidence="14">
    <location>
        <begin position="1988"/>
        <end position="2099"/>
    </location>
</feature>
<dbReference type="FunFam" id="2.60.120.290:FF:000001">
    <property type="entry name" value="CUB and sushi domain-containing protein 3 isoform X1"/>
    <property type="match status" value="13"/>
</dbReference>
<comment type="subcellular location">
    <subcellularLocation>
        <location evidence="1">Membrane</location>
    </subcellularLocation>
</comment>
<dbReference type="Proteomes" id="UP000472268">
    <property type="component" value="Chromosome 1"/>
</dbReference>
<feature type="domain" description="Sushi" evidence="15">
    <location>
        <begin position="2098"/>
        <end position="2159"/>
    </location>
</feature>
<dbReference type="Pfam" id="PF00431">
    <property type="entry name" value="CUB"/>
    <property type="match status" value="14"/>
</dbReference>
<dbReference type="OMA" id="DLVNFTC"/>
<dbReference type="InterPro" id="IPR051277">
    <property type="entry name" value="SEZ6_CSMD_C4BPB_Regulators"/>
</dbReference>
<feature type="domain" description="CUB" evidence="14">
    <location>
        <begin position="840"/>
        <end position="950"/>
    </location>
</feature>
<reference evidence="16" key="3">
    <citation type="submission" date="2025-09" db="UniProtKB">
        <authorList>
            <consortium name="Ensembl"/>
        </authorList>
    </citation>
    <scope>IDENTIFICATION</scope>
</reference>
<feature type="domain" description="Sushi" evidence="15">
    <location>
        <begin position="2879"/>
        <end position="2936"/>
    </location>
</feature>
<feature type="domain" description="Sushi" evidence="15">
    <location>
        <begin position="1125"/>
        <end position="1185"/>
    </location>
</feature>
<feature type="disulfide bond" evidence="12">
    <location>
        <begin position="2611"/>
        <end position="2638"/>
    </location>
</feature>
<dbReference type="CDD" id="cd00041">
    <property type="entry name" value="CUB"/>
    <property type="match status" value="13"/>
</dbReference>
<reference evidence="16" key="2">
    <citation type="submission" date="2025-08" db="UniProtKB">
        <authorList>
            <consortium name="Ensembl"/>
        </authorList>
    </citation>
    <scope>IDENTIFICATION</scope>
</reference>
<feature type="domain" description="Sushi" evidence="15">
    <location>
        <begin position="2462"/>
        <end position="2519"/>
    </location>
</feature>
<keyword evidence="7 13" id="KW-0472">Membrane</keyword>
<feature type="disulfide bond" evidence="12">
    <location>
        <begin position="3027"/>
        <end position="3054"/>
    </location>
</feature>
<dbReference type="FunFam" id="2.10.70.10:FF:000011">
    <property type="entry name" value="CUB and sushi domain-containing protein 3 isoform A"/>
    <property type="match status" value="4"/>
</dbReference>
<sequence length="3348" mass="364413">QNCGGLVQGPNGTIESPGFPHGYPNYANCTWIIITGERNRIQLSFHTFALEEDFDILSVYDGQLQQGNLKVRLSGFQLPSSIVSTGSILTLWFTTDFAVSAQGFKALYEVLPSHTCGNPGEILKGVLHGTRFNIGDKIRYSCVSGYILEGHAILTCIVSPGNGASWDFPAPFCRAEGACGGTLRGTSSTISSPHFPSEYGNNADCTWTILAEPGDTIALVFTDFQLEEGYDFLEISGTEAPSIWLTGMNLPSPVISSKNWLRLHFTSDSNHRRKGFNAQFQVKKAIELKSRGVKMMPGKDSSHKNSVLSQGGVALVSDMCPDPGIPENGRRAGNDFRVGASVQFSCEDNYVLQGSKSITCQRVTETLAAWSDHRPICRARTCGSNLRGPSGIITSPNYPVQYEDNAQCVWVITTSDPDKVIKLAFEEFELERGYDTLTVGDAGKVGDARTVLYVLTGSSVPDLIVSMSNQMWLHLQSDDSIASPGFKAVYQVSCFFNFTASSGIILSPNYPEEYGNNMNCVWLIISDPGSRIHLIFNDFDVEPQFDFLAIKDDGASDVTVLGTFSGHEVPSQLASSGHVVRLEFQSDHSTTGRGFNITYTTFGQNECHDPGIPINGRRFGDRFLLGSSVSFQCDDGFVKTQGSESVTCVLQDGHVVWSAAAPRCEAPCGGHLTASSGLILPPGWPGYYKDSLNCEWIIEAKPGHSIKITFDRFQTEVNYDTLEVRDGPSSSSPLIGEYHGTQAPQFLISTGPFMYLLFTTDNSRSSVGFLIHYESVTLDSDSCLDPGIPVNGHRHGSHFGIRSTVTFSCDPGYTLSDDEPLVCERSHQWNHALPSCDALCGGYIHGQSGTVLSPGFPDFYPNSLNCTWTIEVSHGKGVQMIFHTFHLESSHDYLLITEDGSFTEPVARLTGSVLPHTIKAGLFGNFTAQLRFISDFSISYEGFNITFSEYDLEPCDDPGVPAFSRRIGFHFGVGDTLTFSCFPGYRLEGATKLTCLGGGRRVWSAPLPRCVAECGATVKGNEGTLLSPNFPSNYDNNHECIYKIETEAGKGVHLRARSFRLLEGDVLKVYDGKDSSSRPLGSFTKSELMGLVLNSTSNHLWLEFNTNGSDTDQGFQLTYTSFDLVKCEDPGVPNYGYRIRDEGHFTDTVVQYSCNPGYAMHGSSSLTCLSGDRRVWDKPLPSCVAECGGHIHAATSGRILSPGYPAPYDNNLHCTWTIEADPGKTISLHFIVFDTETAHDILKVWDGPVDGGILLKEWSGSLLPEDVHSTFSSLSLQFDSDFFISKSGFSVQFSTSIASTCNDPGMPQNGTRYGDSREPGDTITFQCDPGYQLQGQAKTTCVQLNNRFFWQPDPPTCIAACGGNLTGPAGVILSPNYPQPYPPGKECDWRIKVNPDFVIALIFKSFNMEPSYDFLHIYEGEDSNRPLLGSFQGSQAPERIESSGNSLFLAFRSDASVGLSGFAIEFKEKPREACFDPGNIMNGTRIGTDFKLGSTVTYQCDSGYKIVDPSSITCVIGADGKPAWSQALPSCSAPCGGQYSGSEGVVLSPNYPHNYTAGQICSYSITVPKEFVVFGQFAYFQTALNDLAELFDGTHPQARLLSSLSGSHSGETLPLATSNQILLRFSAKSGSSARGFHFVYQVPCSGNFTQRRGTILSPGYPEPYGNNLNCVWKIIVTEGSGIQIQVISFATEQNWDSLEIYDGADMTAPRLGSFSGTTVPALLNSTSNQLCLHFQSDISVAAAGFHLEYKTVGLAACQEPALPSNGIKTGDRYMVNDVLSFQCEPGYTLQGRSHISCMPGTVRRWNYPSPLCIATCGGTLSSMGGVVLSPGFPGAYPNNLDCTWKIELPIGYGAHIQFLNFSTEANHDYLEIQNGPHHSSPLIGQFSGSEPPAALLSTTHETLIHFYSDHSQNRQGFKLAYQAYELQNCPEPPPFQNGYMVSSDYSVGQSVSFECYPGYILIGHPVLTCQHGINRNWNYPFPRCDAPCGYNVTSQNGTIYSPGFPDEYPILKDCIWLITVPAGHGVYINFTLLQTEAVNDYIAVWDGPDQNAPQLGVFSGNTALETAYSSTNQVLLKFHSDFSNGGFFVLNFHAFQLKKCRPPPAVPQAEMLTEDEDFEIGDFVKYQCHPGYTLSGTDTLACRLSSQLQFEGSPPTCEAQCPANEVRTESSGVILSPGYPGNYFNSQTCSWSIKVDPNYNITIFVDTFQSEKQFDALEVFDGSSGQSPLLVVLSGNHTEQSNFTSKSNQLYLRWSTDHATSKKGFKIRYTAPYCSLTHTPKNGGVLNRTTGAVGSQVHYFCKPGYRMIGHSNATCRRNPLGMYQWDSLTPLCQAVSCGIPEAPGNGSFTGSEFTLDSKVTYECDEGFTLAAGQHAAAVCREDGLWNNTGRPPACTPVTCPGIEAQLLEHVTWRLVSGSLNEYGAQVVLSCSPGYYLEGQRLVQCEANGTWSLGEERPRCRVISCGSLSFPPNGNKIGTLTVYGATAIFTCNTGYTLVGSHVRECLANGLWSGSETRCLAITCGHPGNPAHGLTNGSEFNLNDVVNFTCHTGYLLQGASRAQCRSNGQWSSALPMCRVVNCSDPGFVENAIRQGQPTFPESFEYGTSIMYHCKKGFYLLGSSALTCMANGLWDRSLPKCLAISCGHPGVPAHATLTGELFTYGAVVHYACRGSRDLVGNSTRVCQEDSHWSGALPHCTGNDPGFCGDPGTPAHGSRLGDELKAKSLLRFSCEIGYQLRGSPERTCLLNGSWSGLQPVCEAVSCGNPGTPTNGMIVSSDGILFSSSVIYACWEGYKTSGLMTRHCTANGTWTGTAPDCTIISCGDPGTLANGIQFGTDFTFNKTVSYQCDPGYLMEPVTSATIRCTKDSMWNSSKPICKAVTCGPPPPVRHGRVEGADFRWGASISYSCVDGFQPSHSAILSCEGHGVWKGEVPQCLPVLCGDPGTPAEARLSGDSFTYRSEVFFQCRPPFLLVGSSRRTCQADGTWSGTQPACIDPAHNSCPDPGTPHFGIQNSSRGYEVGSTVFFRCRKGYHIQGSTTRTCLANLTWSGIQTECIPHACRQPETPAHADVRAIDLPTFGYTLVYTCHPGFFLAAGSEHRTCKADMRWTGKSPVCKSKGVGEVNETVTKTPVPSDVFFINSVWKGYYEYLGKRQPATLTVDWFNATSSKVNVTFLETSQVELKLTGVYKKEEAHLLLKAFQVKGPADIFVSKFENDKWGLDGYVSSGLERGGFTFQGDIHGKDFGKFKLERQDPLNSDQDSANHHRGTSSGSVAAAILVPFFALILSGFAFYLYKHRTRPKVQYNGYAGHENSNGQASFENPMYDTNLKPTEAKAVRFDTTLNTVCTVV</sequence>
<dbReference type="PROSITE" id="PS01180">
    <property type="entry name" value="CUB"/>
    <property type="match status" value="14"/>
</dbReference>
<feature type="domain" description="Sushi" evidence="15">
    <location>
        <begin position="2760"/>
        <end position="2818"/>
    </location>
</feature>
<dbReference type="InterPro" id="IPR035914">
    <property type="entry name" value="Sperma_CUB_dom_sf"/>
</dbReference>
<feature type="disulfide bond" evidence="12">
    <location>
        <begin position="2965"/>
        <end position="2992"/>
    </location>
</feature>
<feature type="disulfide bond" evidence="12">
    <location>
        <begin position="2907"/>
        <end position="2934"/>
    </location>
</feature>
<dbReference type="InterPro" id="IPR035976">
    <property type="entry name" value="Sushi/SCR/CCP_sf"/>
</dbReference>
<feature type="domain" description="Sushi" evidence="15">
    <location>
        <begin position="114"/>
        <end position="175"/>
    </location>
</feature>
<dbReference type="GO" id="GO:0016020">
    <property type="term" value="C:membrane"/>
    <property type="evidence" value="ECO:0007669"/>
    <property type="project" value="UniProtKB-SubCell"/>
</dbReference>
<dbReference type="Pfam" id="PF00084">
    <property type="entry name" value="Sushi"/>
    <property type="match status" value="25"/>
</dbReference>
<evidence type="ECO:0000256" key="13">
    <source>
        <dbReference type="SAM" id="Phobius"/>
    </source>
</evidence>
<organism evidence="16 17">
    <name type="scientific">Suricata suricatta</name>
    <name type="common">Meerkat</name>
    <dbReference type="NCBI Taxonomy" id="37032"/>
    <lineage>
        <taxon>Eukaryota</taxon>
        <taxon>Metazoa</taxon>
        <taxon>Chordata</taxon>
        <taxon>Craniata</taxon>
        <taxon>Vertebrata</taxon>
        <taxon>Euteleostomi</taxon>
        <taxon>Mammalia</taxon>
        <taxon>Eutheria</taxon>
        <taxon>Laurasiatheria</taxon>
        <taxon>Carnivora</taxon>
        <taxon>Feliformia</taxon>
        <taxon>Herpestidae</taxon>
        <taxon>Suricata</taxon>
    </lineage>
</organism>
<evidence type="ECO:0000256" key="11">
    <source>
        <dbReference type="PROSITE-ProRule" id="PRU00059"/>
    </source>
</evidence>
<feature type="domain" description="Sushi" evidence="15">
    <location>
        <begin position="2702"/>
        <end position="2759"/>
    </location>
</feature>
<dbReference type="SUPFAM" id="SSF49854">
    <property type="entry name" value="Spermadhesin, CUB domain"/>
    <property type="match status" value="14"/>
</dbReference>
<evidence type="ECO:0000256" key="6">
    <source>
        <dbReference type="ARBA" id="ARBA00022989"/>
    </source>
</evidence>
<feature type="domain" description="CUB" evidence="14">
    <location>
        <begin position="1644"/>
        <end position="1752"/>
    </location>
</feature>
<feature type="disulfide bond" evidence="12">
    <location>
        <begin position="2669"/>
        <end position="2696"/>
    </location>
</feature>
<evidence type="ECO:0000259" key="14">
    <source>
        <dbReference type="PROSITE" id="PS01180"/>
    </source>
</evidence>
<feature type="domain" description="CUB" evidence="14">
    <location>
        <begin position="179"/>
        <end position="283"/>
    </location>
</feature>
<evidence type="ECO:0000256" key="7">
    <source>
        <dbReference type="ARBA" id="ARBA00023136"/>
    </source>
</evidence>
<feature type="domain" description="Sushi" evidence="15">
    <location>
        <begin position="2578"/>
        <end position="2640"/>
    </location>
</feature>
<feature type="domain" description="CUB" evidence="14">
    <location>
        <begin position="2161"/>
        <end position="2272"/>
    </location>
</feature>
<evidence type="ECO:0000256" key="5">
    <source>
        <dbReference type="ARBA" id="ARBA00022737"/>
    </source>
</evidence>
<dbReference type="PANTHER" id="PTHR45656:SF4">
    <property type="entry name" value="PROTEIN CBR-CLEC-78"/>
    <property type="match status" value="1"/>
</dbReference>
<comment type="caution">
    <text evidence="12">Lacks conserved residue(s) required for the propagation of feature annotation.</text>
</comment>
<dbReference type="Gene3D" id="2.60.120.290">
    <property type="entry name" value="Spermadhesin, CUB domain"/>
    <property type="match status" value="14"/>
</dbReference>
<evidence type="ECO:0000256" key="3">
    <source>
        <dbReference type="ARBA" id="ARBA00022692"/>
    </source>
</evidence>
<feature type="domain" description="CUB" evidence="14">
    <location>
        <begin position="3"/>
        <end position="111"/>
    </location>
</feature>
<feature type="domain" description="CUB" evidence="14">
    <location>
        <begin position="1361"/>
        <end position="1469"/>
    </location>
</feature>
<dbReference type="SMART" id="SM00032">
    <property type="entry name" value="CCP"/>
    <property type="match status" value="25"/>
</dbReference>
<feature type="domain" description="Sushi" evidence="15">
    <location>
        <begin position="1472"/>
        <end position="1533"/>
    </location>
</feature>
<feature type="domain" description="Sushi" evidence="15">
    <location>
        <begin position="2397"/>
        <end position="2461"/>
    </location>
</feature>
<feature type="domain" description="CUB" evidence="14">
    <location>
        <begin position="494"/>
        <end position="602"/>
    </location>
</feature>
<feature type="domain" description="Sushi" evidence="15">
    <location>
        <begin position="1755"/>
        <end position="1814"/>
    </location>
</feature>
<keyword evidence="4" id="KW-0732">Signal</keyword>
<keyword evidence="5" id="KW-0677">Repeat</keyword>
<dbReference type="SMART" id="SM00042">
    <property type="entry name" value="CUB"/>
    <property type="match status" value="14"/>
</dbReference>
<feature type="domain" description="CUB" evidence="14">
    <location>
        <begin position="1014"/>
        <end position="1122"/>
    </location>
</feature>
<name>A0A673SJQ0_SURSU</name>
<keyword evidence="2 12" id="KW-0768">Sushi</keyword>
<evidence type="ECO:0000256" key="1">
    <source>
        <dbReference type="ARBA" id="ARBA00004370"/>
    </source>
</evidence>
<keyword evidence="17" id="KW-1185">Reference proteome</keyword>
<accession>A0A673SJQ0</accession>
<evidence type="ECO:0000256" key="9">
    <source>
        <dbReference type="ARBA" id="ARBA00023180"/>
    </source>
</evidence>
<feature type="domain" description="Sushi" evidence="15">
    <location>
        <begin position="2998"/>
        <end position="3056"/>
    </location>
</feature>
<dbReference type="SUPFAM" id="SSF57535">
    <property type="entry name" value="Complement control module/SCR domain"/>
    <property type="match status" value="25"/>
</dbReference>
<feature type="disulfide bond" evidence="12">
    <location>
        <begin position="809"/>
        <end position="836"/>
    </location>
</feature>
<keyword evidence="8 12" id="KW-1015">Disulfide bond</keyword>
<dbReference type="InterPro" id="IPR000859">
    <property type="entry name" value="CUB_dom"/>
</dbReference>
<feature type="domain" description="CUB" evidence="14">
    <location>
        <begin position="668"/>
        <end position="776"/>
    </location>
</feature>
<dbReference type="FunFam" id="2.10.70.10:FF:000002">
    <property type="entry name" value="CUB and Sushi multiple domains 3"/>
    <property type="match status" value="8"/>
</dbReference>
<feature type="domain" description="Sushi" evidence="15">
    <location>
        <begin position="2272"/>
        <end position="2334"/>
    </location>
</feature>
<evidence type="ECO:0000256" key="2">
    <source>
        <dbReference type="ARBA" id="ARBA00022659"/>
    </source>
</evidence>
<dbReference type="Gene3D" id="2.10.70.10">
    <property type="entry name" value="Complement Module, domain 1"/>
    <property type="match status" value="25"/>
</dbReference>
<feature type="disulfide bond" evidence="12">
    <location>
        <begin position="2548"/>
        <end position="2575"/>
    </location>
</feature>
<protein>
    <submittedName>
        <fullName evidence="16">CUB and Sushi multiple domains 1</fullName>
    </submittedName>
</protein>
<dbReference type="FunFam" id="2.10.70.10:FF:000047">
    <property type="entry name" value="CUB and Sushi multiple domains 3"/>
    <property type="match status" value="1"/>
</dbReference>
<feature type="domain" description="Sushi" evidence="15">
    <location>
        <begin position="1299"/>
        <end position="1359"/>
    </location>
</feature>
<evidence type="ECO:0000313" key="17">
    <source>
        <dbReference type="Proteomes" id="UP000472268"/>
    </source>
</evidence>
<feature type="domain" description="Sushi" evidence="15">
    <location>
        <begin position="318"/>
        <end position="379"/>
    </location>
</feature>
<proteinExistence type="inferred from homology"/>
<dbReference type="InterPro" id="IPR000436">
    <property type="entry name" value="Sushi_SCR_CCP_dom"/>
</dbReference>
<feature type="domain" description="CUB" evidence="14">
    <location>
        <begin position="382"/>
        <end position="493"/>
    </location>
</feature>
<dbReference type="PROSITE" id="PS50923">
    <property type="entry name" value="SUSHI"/>
    <property type="match status" value="25"/>
</dbReference>
<feature type="domain" description="Sushi" evidence="15">
    <location>
        <begin position="781"/>
        <end position="838"/>
    </location>
</feature>
<feature type="domain" description="Sushi" evidence="15">
    <location>
        <begin position="3057"/>
        <end position="3116"/>
    </location>
</feature>
<feature type="domain" description="Sushi" evidence="15">
    <location>
        <begin position="605"/>
        <end position="666"/>
    </location>
</feature>
<feature type="domain" description="Sushi" evidence="15">
    <location>
        <begin position="2937"/>
        <end position="2994"/>
    </location>
</feature>
<dbReference type="Ensembl" id="ENSSSUT00005000026.1">
    <property type="protein sequence ID" value="ENSSSUP00005000022.1"/>
    <property type="gene ID" value="ENSSSUG00005000014.1"/>
</dbReference>
<evidence type="ECO:0000259" key="15">
    <source>
        <dbReference type="PROSITE" id="PS50923"/>
    </source>
</evidence>
<evidence type="ECO:0000256" key="10">
    <source>
        <dbReference type="ARBA" id="ARBA00061013"/>
    </source>
</evidence>
<feature type="domain" description="Sushi" evidence="15">
    <location>
        <begin position="953"/>
        <end position="1012"/>
    </location>
</feature>
<evidence type="ECO:0000256" key="8">
    <source>
        <dbReference type="ARBA" id="ARBA00023157"/>
    </source>
</evidence>
<feature type="disulfide bond" evidence="12">
    <location>
        <begin position="2730"/>
        <end position="2757"/>
    </location>
</feature>
<feature type="domain" description="Sushi" evidence="15">
    <location>
        <begin position="2641"/>
        <end position="2698"/>
    </location>
</feature>
<evidence type="ECO:0000256" key="12">
    <source>
        <dbReference type="PROSITE-ProRule" id="PRU00302"/>
    </source>
</evidence>
<feature type="domain" description="CUB" evidence="14">
    <location>
        <begin position="1187"/>
        <end position="1296"/>
    </location>
</feature>
<dbReference type="CDD" id="cd00033">
    <property type="entry name" value="CCP"/>
    <property type="match status" value="25"/>
</dbReference>
<dbReference type="PANTHER" id="PTHR45656">
    <property type="entry name" value="PROTEIN CBR-CLEC-78"/>
    <property type="match status" value="1"/>
</dbReference>
<feature type="domain" description="Sushi" evidence="15">
    <location>
        <begin position="2819"/>
        <end position="2878"/>
    </location>
</feature>
<evidence type="ECO:0000256" key="4">
    <source>
        <dbReference type="ARBA" id="ARBA00022729"/>
    </source>
</evidence>
<feature type="domain" description="Sushi" evidence="15">
    <location>
        <begin position="2335"/>
        <end position="2396"/>
    </location>
</feature>
<comment type="similarity">
    <text evidence="10">Belongs to the CSMD family.</text>
</comment>
<keyword evidence="9" id="KW-0325">Glycoprotein</keyword>